<dbReference type="PANTHER" id="PTHR33119:SF1">
    <property type="entry name" value="FE2OG DIOXYGENASE DOMAIN-CONTAINING PROTEIN"/>
    <property type="match status" value="1"/>
</dbReference>
<comment type="caution">
    <text evidence="2">The sequence shown here is derived from an EMBL/GenBank/DDBJ whole genome shotgun (WGS) entry which is preliminary data.</text>
</comment>
<reference evidence="3" key="1">
    <citation type="journal article" date="2017" name="Nat. Microbiol.">
        <title>Global analysis of biosynthetic gene clusters reveals vast potential of secondary metabolite production in Penicillium species.</title>
        <authorList>
            <person name="Nielsen J.C."/>
            <person name="Grijseels S."/>
            <person name="Prigent S."/>
            <person name="Ji B."/>
            <person name="Dainat J."/>
            <person name="Nielsen K.F."/>
            <person name="Frisvad J.C."/>
            <person name="Workman M."/>
            <person name="Nielsen J."/>
        </authorList>
    </citation>
    <scope>NUCLEOTIDE SEQUENCE [LARGE SCALE GENOMIC DNA]</scope>
    <source>
        <strain evidence="3">IBT 31321</strain>
    </source>
</reference>
<keyword evidence="3" id="KW-1185">Reference proteome</keyword>
<organism evidence="2 3">
    <name type="scientific">Penicillium coprophilum</name>
    <dbReference type="NCBI Taxonomy" id="36646"/>
    <lineage>
        <taxon>Eukaryota</taxon>
        <taxon>Fungi</taxon>
        <taxon>Dikarya</taxon>
        <taxon>Ascomycota</taxon>
        <taxon>Pezizomycotina</taxon>
        <taxon>Eurotiomycetes</taxon>
        <taxon>Eurotiomycetidae</taxon>
        <taxon>Eurotiales</taxon>
        <taxon>Aspergillaceae</taxon>
        <taxon>Penicillium</taxon>
    </lineage>
</organism>
<gene>
    <name evidence="2" type="ORF">PENCOP_c013G05344</name>
</gene>
<name>A0A1V6UA42_9EURO</name>
<dbReference type="EMBL" id="MDDG01000013">
    <property type="protein sequence ID" value="OQE35335.1"/>
    <property type="molecule type" value="Genomic_DNA"/>
</dbReference>
<dbReference type="PANTHER" id="PTHR33119">
    <property type="entry name" value="IFI3P"/>
    <property type="match status" value="1"/>
</dbReference>
<protein>
    <recommendedName>
        <fullName evidence="1">DUF4246 domain-containing protein</fullName>
    </recommendedName>
</protein>
<feature type="domain" description="DUF4246" evidence="1">
    <location>
        <begin position="222"/>
        <end position="270"/>
    </location>
</feature>
<dbReference type="AlphaFoldDB" id="A0A1V6UA42"/>
<dbReference type="InterPro" id="IPR025340">
    <property type="entry name" value="DUF4246"/>
</dbReference>
<evidence type="ECO:0000313" key="3">
    <source>
        <dbReference type="Proteomes" id="UP000191500"/>
    </source>
</evidence>
<proteinExistence type="predicted"/>
<dbReference type="Pfam" id="PF14033">
    <property type="entry name" value="DUF4246"/>
    <property type="match status" value="1"/>
</dbReference>
<sequence length="316" mass="35850">MIEITQTPLDNKSTPLQVPGLGDLPINMLLAHDQFATGTNEWRAPILTAKELAGIGRGTLGQNQNAKHPGGSKVHWGLLRTLLTKYASTFVFEHSDPGTAYSYADWKAGRTKKAIVGPPHDEWVCKADYELGQFLNSHPWLMAYEWKYLPQEEGDTDHQFYTLSLQDEFREQGLQVYDRIGAADSDDEDDDIFLKHIHWDLKYIGKLLGYENIQGSPAWQQLGEHQMGALQLQDKTESGRCRFLTLSLVDPTYRLCSTRNVPPQQTGWIKGESVESVVQIDMGEALELREELVKEYTKKDEDFFELASTLYFSGFS</sequence>
<dbReference type="InterPro" id="IPR049192">
    <property type="entry name" value="DUF4246_C"/>
</dbReference>
<accession>A0A1V6UA42</accession>
<dbReference type="Proteomes" id="UP000191500">
    <property type="component" value="Unassembled WGS sequence"/>
</dbReference>
<evidence type="ECO:0000313" key="2">
    <source>
        <dbReference type="EMBL" id="OQE35335.1"/>
    </source>
</evidence>
<dbReference type="STRING" id="36646.A0A1V6UA42"/>
<evidence type="ECO:0000259" key="1">
    <source>
        <dbReference type="Pfam" id="PF14033"/>
    </source>
</evidence>